<dbReference type="NCBIfam" id="NF004424">
    <property type="entry name" value="PRK05766.1"/>
    <property type="match status" value="1"/>
</dbReference>
<keyword evidence="2" id="KW-0687">Ribonucleoprotein</keyword>
<accession>A0A938YVJ0</accession>
<dbReference type="FunFam" id="4.10.830.10:FF:000002">
    <property type="entry name" value="40S ribosomal protein S29"/>
    <property type="match status" value="1"/>
</dbReference>
<organism evidence="3 4">
    <name type="scientific">Candidatus Iainarchaeum sp</name>
    <dbReference type="NCBI Taxonomy" id="3101447"/>
    <lineage>
        <taxon>Archaea</taxon>
        <taxon>Candidatus Iainarchaeota</taxon>
        <taxon>Candidatus Iainarchaeia</taxon>
        <taxon>Candidatus Iainarchaeales</taxon>
        <taxon>Candidatus Iainarchaeaceae</taxon>
        <taxon>Candidatus Iainarchaeum</taxon>
    </lineage>
</organism>
<dbReference type="GO" id="GO:0008270">
    <property type="term" value="F:zinc ion binding"/>
    <property type="evidence" value="ECO:0007669"/>
    <property type="project" value="InterPro"/>
</dbReference>
<dbReference type="InterPro" id="IPR043140">
    <property type="entry name" value="Ribosomal_uS14_sf"/>
</dbReference>
<protein>
    <submittedName>
        <fullName evidence="3">30S ribosomal protein S14</fullName>
    </submittedName>
</protein>
<dbReference type="GO" id="GO:0002181">
    <property type="term" value="P:cytoplasmic translation"/>
    <property type="evidence" value="ECO:0007669"/>
    <property type="project" value="TreeGrafter"/>
</dbReference>
<dbReference type="Gene3D" id="4.10.830.10">
    <property type="entry name" value="30s Ribosomal Protein S14, Chain N"/>
    <property type="match status" value="1"/>
</dbReference>
<dbReference type="InterPro" id="IPR039744">
    <property type="entry name" value="RIbosomal_uS14_euk_arc"/>
</dbReference>
<dbReference type="GO" id="GO:0022627">
    <property type="term" value="C:cytosolic small ribosomal subunit"/>
    <property type="evidence" value="ECO:0007669"/>
    <property type="project" value="TreeGrafter"/>
</dbReference>
<dbReference type="PANTHER" id="PTHR12010:SF2">
    <property type="entry name" value="40S RIBOSOMAL PROTEIN S29"/>
    <property type="match status" value="1"/>
</dbReference>
<dbReference type="Proteomes" id="UP000809243">
    <property type="component" value="Unassembled WGS sequence"/>
</dbReference>
<proteinExistence type="predicted"/>
<dbReference type="InterPro" id="IPR001209">
    <property type="entry name" value="Ribosomal_uS14"/>
</dbReference>
<evidence type="ECO:0000313" key="4">
    <source>
        <dbReference type="Proteomes" id="UP000809243"/>
    </source>
</evidence>
<evidence type="ECO:0000256" key="2">
    <source>
        <dbReference type="ARBA" id="ARBA00023274"/>
    </source>
</evidence>
<dbReference type="PANTHER" id="PTHR12010">
    <property type="entry name" value="40S RIBOSOMAL PROTEIN S29"/>
    <property type="match status" value="1"/>
</dbReference>
<gene>
    <name evidence="3" type="ORF">JW744_00230</name>
</gene>
<keyword evidence="1 3" id="KW-0689">Ribosomal protein</keyword>
<dbReference type="GO" id="GO:0003735">
    <property type="term" value="F:structural constituent of ribosome"/>
    <property type="evidence" value="ECO:0007669"/>
    <property type="project" value="InterPro"/>
</dbReference>
<evidence type="ECO:0000256" key="1">
    <source>
        <dbReference type="ARBA" id="ARBA00022980"/>
    </source>
</evidence>
<sequence length="51" mass="6244">MKEKKDIREMKRKRVCRVCGTRQAVIRKYGLFVCRRCFKEIAEKIGFQKYD</sequence>
<comment type="caution">
    <text evidence="3">The sequence shown here is derived from an EMBL/GenBank/DDBJ whole genome shotgun (WGS) entry which is preliminary data.</text>
</comment>
<dbReference type="AlphaFoldDB" id="A0A938YVJ0"/>
<evidence type="ECO:0000313" key="3">
    <source>
        <dbReference type="EMBL" id="MBN2066877.1"/>
    </source>
</evidence>
<dbReference type="EMBL" id="JAFGDB010000005">
    <property type="protein sequence ID" value="MBN2066877.1"/>
    <property type="molecule type" value="Genomic_DNA"/>
</dbReference>
<name>A0A938YVJ0_9ARCH</name>
<dbReference type="Pfam" id="PF00253">
    <property type="entry name" value="Ribosomal_S14"/>
    <property type="match status" value="1"/>
</dbReference>
<reference evidence="3" key="1">
    <citation type="submission" date="2021-01" db="EMBL/GenBank/DDBJ databases">
        <title>Active Sulfur Cycling in an Early Earth Analoge.</title>
        <authorList>
            <person name="Hahn C.R."/>
            <person name="Youssef N.H."/>
            <person name="Elshahed M."/>
        </authorList>
    </citation>
    <scope>NUCLEOTIDE SEQUENCE</scope>
    <source>
        <strain evidence="3">Zod_Metabat.1151</strain>
    </source>
</reference>